<dbReference type="Proteomes" id="UP000523146">
    <property type="component" value="Unassembled WGS sequence"/>
</dbReference>
<protein>
    <submittedName>
        <fullName evidence="2">CCD81 protein</fullName>
    </submittedName>
</protein>
<dbReference type="PANTHER" id="PTHR14362:SF2">
    <property type="entry name" value="COILED-COIL DOMAIN-CONTAINING PROTEIN 81"/>
    <property type="match status" value="1"/>
</dbReference>
<feature type="domain" description="CCDC81 HU" evidence="1">
    <location>
        <begin position="6"/>
        <end position="78"/>
    </location>
</feature>
<dbReference type="Pfam" id="PF18289">
    <property type="entry name" value="HU-CCDC81_euk_2"/>
    <property type="match status" value="1"/>
</dbReference>
<keyword evidence="3" id="KW-1185">Reference proteome</keyword>
<name>A0A7K5IV10_TOXRE</name>
<comment type="caution">
    <text evidence="2">The sequence shown here is derived from an EMBL/GenBank/DDBJ whole genome shotgun (WGS) entry which is preliminary data.</text>
</comment>
<dbReference type="InterPro" id="IPR040673">
    <property type="entry name" value="CCDC81_HU_dom_2"/>
</dbReference>
<feature type="non-terminal residue" evidence="2">
    <location>
        <position position="116"/>
    </location>
</feature>
<dbReference type="PANTHER" id="PTHR14362">
    <property type="entry name" value="COILED-COIL DOMAIN-CONTAINING PROTEIN 81"/>
    <property type="match status" value="1"/>
</dbReference>
<dbReference type="AlphaFoldDB" id="A0A7K5IV10"/>
<gene>
    <name evidence="2" type="primary">Ccdc81_2</name>
    <name evidence="2" type="ORF">TOXRED_R02444</name>
</gene>
<feature type="non-terminal residue" evidence="2">
    <location>
        <position position="1"/>
    </location>
</feature>
<evidence type="ECO:0000313" key="2">
    <source>
        <dbReference type="EMBL" id="NWS84792.1"/>
    </source>
</evidence>
<evidence type="ECO:0000259" key="1">
    <source>
        <dbReference type="Pfam" id="PF18289"/>
    </source>
</evidence>
<dbReference type="GO" id="GO:0005815">
    <property type="term" value="C:microtubule organizing center"/>
    <property type="evidence" value="ECO:0007669"/>
    <property type="project" value="TreeGrafter"/>
</dbReference>
<reference evidence="2 3" key="1">
    <citation type="submission" date="2019-09" db="EMBL/GenBank/DDBJ databases">
        <title>Bird 10,000 Genomes (B10K) Project - Family phase.</title>
        <authorList>
            <person name="Zhang G."/>
        </authorList>
    </citation>
    <scope>NUCLEOTIDE SEQUENCE [LARGE SCALE GENOMIC DNA]</scope>
    <source>
        <strain evidence="2">B10K-DU-002-15</strain>
        <tissue evidence="2">Muscle</tissue>
    </source>
</reference>
<accession>A0A7K5IV10</accession>
<dbReference type="EMBL" id="VXBI01005968">
    <property type="protein sequence ID" value="NWS84792.1"/>
    <property type="molecule type" value="Genomic_DNA"/>
</dbReference>
<dbReference type="InterPro" id="IPR026295">
    <property type="entry name" value="CCD81"/>
</dbReference>
<sequence>PGDKELEPLKYARVAMEACVSRKKVESCILGTTSLLHHCLQKGVGAAFVLKDLGVLLIKGSRVEMRFYLDFLQKVMGEKIQDRATLKALQQLDMLVSREVPVTSLSFPGRVIIFPK</sequence>
<proteinExistence type="predicted"/>
<evidence type="ECO:0000313" key="3">
    <source>
        <dbReference type="Proteomes" id="UP000523146"/>
    </source>
</evidence>
<organism evidence="2 3">
    <name type="scientific">Toxostoma redivivum</name>
    <name type="common">California thrasher</name>
    <dbReference type="NCBI Taxonomy" id="99882"/>
    <lineage>
        <taxon>Eukaryota</taxon>
        <taxon>Metazoa</taxon>
        <taxon>Chordata</taxon>
        <taxon>Craniata</taxon>
        <taxon>Vertebrata</taxon>
        <taxon>Euteleostomi</taxon>
        <taxon>Archelosauria</taxon>
        <taxon>Archosauria</taxon>
        <taxon>Dinosauria</taxon>
        <taxon>Saurischia</taxon>
        <taxon>Theropoda</taxon>
        <taxon>Coelurosauria</taxon>
        <taxon>Aves</taxon>
        <taxon>Neognathae</taxon>
        <taxon>Neoaves</taxon>
        <taxon>Telluraves</taxon>
        <taxon>Australaves</taxon>
        <taxon>Passeriformes</taxon>
        <taxon>Mimidae</taxon>
        <taxon>Toxostoma</taxon>
    </lineage>
</organism>